<dbReference type="Gene3D" id="3.40.50.150">
    <property type="entry name" value="Vaccinia Virus protein VP39"/>
    <property type="match status" value="1"/>
</dbReference>
<evidence type="ECO:0000256" key="1">
    <source>
        <dbReference type="ARBA" id="ARBA00018517"/>
    </source>
</evidence>
<comment type="similarity">
    <text evidence="2">Belongs to the methyltransferase superfamily. Trimethylguanosine synthase family.</text>
</comment>
<dbReference type="Proteomes" id="UP000030744">
    <property type="component" value="Unassembled WGS sequence"/>
</dbReference>
<dbReference type="PANTHER" id="PTHR14741">
    <property type="entry name" value="S-ADENOSYLMETHIONINE-DEPENDENT METHYLTRANSFERASE RELATED"/>
    <property type="match status" value="1"/>
</dbReference>
<feature type="region of interest" description="Disordered" evidence="8">
    <location>
        <begin position="786"/>
        <end position="833"/>
    </location>
</feature>
<comment type="catalytic activity">
    <reaction evidence="4">
        <text>a 5'-end (N(7)-methyl 5'-triphosphoguanosine)-ribonucleoside in snoRNA + S-adenosyl-L-methionine = a 5'-end (N(2),N(7)-dimethyl 5'-triphosphoguanosine)-ribonucleoside in snoRNA + S-adenosyl-L-homocysteine + H(+)</text>
        <dbReference type="Rhea" id="RHEA:78475"/>
        <dbReference type="Rhea" id="RHEA-COMP:19086"/>
        <dbReference type="Rhea" id="RHEA-COMP:19088"/>
        <dbReference type="ChEBI" id="CHEBI:15378"/>
        <dbReference type="ChEBI" id="CHEBI:57856"/>
        <dbReference type="ChEBI" id="CHEBI:59789"/>
        <dbReference type="ChEBI" id="CHEBI:156461"/>
        <dbReference type="ChEBI" id="CHEBI:172880"/>
    </reaction>
    <physiologicalReaction direction="left-to-right" evidence="4">
        <dbReference type="Rhea" id="RHEA:78476"/>
    </physiologicalReaction>
</comment>
<accession>U6JWG1</accession>
<comment type="catalytic activity">
    <reaction evidence="3">
        <text>a 5'-end (N(2),N(7)-dimethyl 5'-triphosphoguanosine)-ribonucleoside in snoRNA + S-adenosyl-L-methionine = a 5'-end (N(2),N(2),N(7)-trimethyl 5'-triphosphoguanosine)-ribonucleoside in snoRNA + S-adenosyl-L-homocysteine + H(+)</text>
        <dbReference type="Rhea" id="RHEA:78507"/>
        <dbReference type="Rhea" id="RHEA-COMP:19088"/>
        <dbReference type="Rhea" id="RHEA-COMP:19090"/>
        <dbReference type="ChEBI" id="CHEBI:15378"/>
        <dbReference type="ChEBI" id="CHEBI:57856"/>
        <dbReference type="ChEBI" id="CHEBI:59789"/>
        <dbReference type="ChEBI" id="CHEBI:167623"/>
        <dbReference type="ChEBI" id="CHEBI:172880"/>
    </reaction>
    <physiologicalReaction direction="left-to-right" evidence="3">
        <dbReference type="Rhea" id="RHEA:78508"/>
    </physiologicalReaction>
</comment>
<dbReference type="RefSeq" id="XP_013350410.1">
    <property type="nucleotide sequence ID" value="XM_013494956.1"/>
</dbReference>
<evidence type="ECO:0000256" key="3">
    <source>
        <dbReference type="ARBA" id="ARBA00047418"/>
    </source>
</evidence>
<feature type="region of interest" description="Disordered" evidence="8">
    <location>
        <begin position="274"/>
        <end position="301"/>
    </location>
</feature>
<proteinExistence type="inferred from homology"/>
<gene>
    <name evidence="9" type="ORF">EMH_0035260</name>
</gene>
<dbReference type="InterPro" id="IPR029063">
    <property type="entry name" value="SAM-dependent_MTases_sf"/>
</dbReference>
<dbReference type="PANTHER" id="PTHR14741:SF32">
    <property type="entry name" value="TRIMETHYLGUANOSINE SYNTHASE"/>
    <property type="match status" value="1"/>
</dbReference>
<feature type="compositionally biased region" description="Basic residues" evidence="8">
    <location>
        <begin position="737"/>
        <end position="746"/>
    </location>
</feature>
<dbReference type="GeneID" id="25378318"/>
<dbReference type="CDD" id="cd02440">
    <property type="entry name" value="AdoMet_MTases"/>
    <property type="match status" value="1"/>
</dbReference>
<feature type="region of interest" description="Disordered" evidence="8">
    <location>
        <begin position="732"/>
        <end position="762"/>
    </location>
</feature>
<evidence type="ECO:0000256" key="5">
    <source>
        <dbReference type="ARBA" id="ARBA00048763"/>
    </source>
</evidence>
<evidence type="ECO:0000313" key="9">
    <source>
        <dbReference type="EMBL" id="CDJ27833.1"/>
    </source>
</evidence>
<feature type="compositionally biased region" description="Basic and acidic residues" evidence="8">
    <location>
        <begin position="798"/>
        <end position="827"/>
    </location>
</feature>
<feature type="compositionally biased region" description="Basic and acidic residues" evidence="8">
    <location>
        <begin position="615"/>
        <end position="654"/>
    </location>
</feature>
<evidence type="ECO:0000256" key="2">
    <source>
        <dbReference type="ARBA" id="ARBA00025783"/>
    </source>
</evidence>
<name>U6JWG1_9EIME</name>
<evidence type="ECO:0000313" key="10">
    <source>
        <dbReference type="Proteomes" id="UP000030744"/>
    </source>
</evidence>
<reference evidence="9" key="2">
    <citation type="submission" date="2013-10" db="EMBL/GenBank/DDBJ databases">
        <authorList>
            <person name="Aslett M."/>
        </authorList>
    </citation>
    <scope>NUCLEOTIDE SEQUENCE [LARGE SCALE GENOMIC DNA]</scope>
    <source>
        <strain evidence="9">Houghton</strain>
    </source>
</reference>
<comment type="catalytic activity">
    <reaction evidence="6">
        <text>a 5'-end (N(7)-methyl 5'-triphosphoguanosine)-ribonucleoside in snRNA + S-adenosyl-L-methionine = a 5'-end (N(2),N(7)-dimethyl 5'-triphosphoguanosine)-ribonucleoside in snRNA + S-adenosyl-L-homocysteine + H(+)</text>
        <dbReference type="Rhea" id="RHEA:78471"/>
        <dbReference type="Rhea" id="RHEA-COMP:19085"/>
        <dbReference type="Rhea" id="RHEA-COMP:19087"/>
        <dbReference type="ChEBI" id="CHEBI:15378"/>
        <dbReference type="ChEBI" id="CHEBI:57856"/>
        <dbReference type="ChEBI" id="CHEBI:59789"/>
        <dbReference type="ChEBI" id="CHEBI:156461"/>
        <dbReference type="ChEBI" id="CHEBI:172880"/>
    </reaction>
    <physiologicalReaction direction="left-to-right" evidence="6">
        <dbReference type="Rhea" id="RHEA:78472"/>
    </physiologicalReaction>
</comment>
<reference evidence="9" key="1">
    <citation type="submission" date="2013-10" db="EMBL/GenBank/DDBJ databases">
        <title>Genomic analysis of the causative agents of coccidiosis in chickens.</title>
        <authorList>
            <person name="Reid A.J."/>
            <person name="Blake D."/>
            <person name="Billington K."/>
            <person name="Browne H."/>
            <person name="Dunn M."/>
            <person name="Hung S."/>
            <person name="Kawahara F."/>
            <person name="Miranda-Saavedra D."/>
            <person name="Mourier T."/>
            <person name="Nagra H."/>
            <person name="Otto T.D."/>
            <person name="Rawlings N."/>
            <person name="Sanchez A."/>
            <person name="Sanders M."/>
            <person name="Subramaniam C."/>
            <person name="Tay Y."/>
            <person name="Dear P."/>
            <person name="Doerig C."/>
            <person name="Gruber A."/>
            <person name="Parkinson J."/>
            <person name="Shirley M."/>
            <person name="Wan K.L."/>
            <person name="Berriman M."/>
            <person name="Tomley F."/>
            <person name="Pain A."/>
        </authorList>
    </citation>
    <scope>NUCLEOTIDE SEQUENCE [LARGE SCALE GENOMIC DNA]</scope>
    <source>
        <strain evidence="9">Houghton</strain>
    </source>
</reference>
<dbReference type="GO" id="GO:0005634">
    <property type="term" value="C:nucleus"/>
    <property type="evidence" value="ECO:0007669"/>
    <property type="project" value="TreeGrafter"/>
</dbReference>
<dbReference type="OrthoDB" id="194443at2759"/>
<evidence type="ECO:0000256" key="6">
    <source>
        <dbReference type="ARBA" id="ARBA00049075"/>
    </source>
</evidence>
<evidence type="ECO:0000256" key="4">
    <source>
        <dbReference type="ARBA" id="ARBA00048740"/>
    </source>
</evidence>
<dbReference type="InterPro" id="IPR019012">
    <property type="entry name" value="RNA_cap_Gua-N2-MeTrfase"/>
</dbReference>
<protein>
    <recommendedName>
        <fullName evidence="1">Trimethylguanosine synthase</fullName>
    </recommendedName>
    <alternativeName>
        <fullName evidence="7">Cap-specific guanine-N(2) methyltransferase</fullName>
    </alternativeName>
</protein>
<comment type="catalytic activity">
    <reaction evidence="5">
        <text>a 5'-end (N(2),N(7)-dimethyl 5'-triphosphoguanosine)-ribonucleoside in snRNA + S-adenosyl-L-methionine = a 5'-end (N(2),N(2),N(7)-trimethyl 5'-triphosphoguanosine)-ribonucleoside in snRNA + S-adenosyl-L-homocysteine + H(+)</text>
        <dbReference type="Rhea" id="RHEA:78479"/>
        <dbReference type="Rhea" id="RHEA-COMP:19087"/>
        <dbReference type="Rhea" id="RHEA-COMP:19089"/>
        <dbReference type="ChEBI" id="CHEBI:15378"/>
        <dbReference type="ChEBI" id="CHEBI:57856"/>
        <dbReference type="ChEBI" id="CHEBI:59789"/>
        <dbReference type="ChEBI" id="CHEBI:167623"/>
        <dbReference type="ChEBI" id="CHEBI:172880"/>
    </reaction>
    <physiologicalReaction direction="left-to-right" evidence="5">
        <dbReference type="Rhea" id="RHEA:78480"/>
    </physiologicalReaction>
</comment>
<evidence type="ECO:0000256" key="8">
    <source>
        <dbReference type="SAM" id="MobiDB-lite"/>
    </source>
</evidence>
<dbReference type="Pfam" id="PF09445">
    <property type="entry name" value="Methyltransf_15"/>
    <property type="match status" value="1"/>
</dbReference>
<dbReference type="SUPFAM" id="SSF53335">
    <property type="entry name" value="S-adenosyl-L-methionine-dependent methyltransferases"/>
    <property type="match status" value="1"/>
</dbReference>
<organism evidence="9 10">
    <name type="scientific">Eimeria mitis</name>
    <dbReference type="NCBI Taxonomy" id="44415"/>
    <lineage>
        <taxon>Eukaryota</taxon>
        <taxon>Sar</taxon>
        <taxon>Alveolata</taxon>
        <taxon>Apicomplexa</taxon>
        <taxon>Conoidasida</taxon>
        <taxon>Coccidia</taxon>
        <taxon>Eucoccidiorida</taxon>
        <taxon>Eimeriorina</taxon>
        <taxon>Eimeriidae</taxon>
        <taxon>Eimeria</taxon>
    </lineage>
</organism>
<feature type="region of interest" description="Disordered" evidence="8">
    <location>
        <begin position="536"/>
        <end position="654"/>
    </location>
</feature>
<dbReference type="AlphaFoldDB" id="U6JWG1"/>
<keyword evidence="10" id="KW-1185">Reference proteome</keyword>
<dbReference type="VEuPathDB" id="ToxoDB:EMH_0035260"/>
<dbReference type="EMBL" id="HG680307">
    <property type="protein sequence ID" value="CDJ27833.1"/>
    <property type="molecule type" value="Genomic_DNA"/>
</dbReference>
<dbReference type="GO" id="GO:0071164">
    <property type="term" value="F:RNA cap trimethylguanosine synthase activity"/>
    <property type="evidence" value="ECO:0007669"/>
    <property type="project" value="TreeGrafter"/>
</dbReference>
<sequence length="888" mass="96776">MEKGSALQLTDVLSAEVWAYTPPQGTEGVFTGKRQRVRSKQEQRESRRRELFSKFDEGIQLDEEMWWSVTPEQLAVHTAERCRCDLILDGFAGAGGNTIAFARSCGFVISCEIDPVRIEIAKANAAVYGTRVFRVVCLLRPSLLPPGEAQVTTPGRPRSVCLLPLLRAAALFALRRDAARRGAASTQGGNDITTSSPAAHVSENTAANGLPGNCDGEEAPACPTVVPRMRIELALCRSRRDAGNVSFEQLCSYEGLAHLASCLCRVVWKARPRREESPADSADEQEEEPNPKRRRINSAGSAGQASAQALAAIAHARWEAAEAAEEEMQLLEGKAQLESYGALRDFVRESLQTYAHIDDSPREWRWLPVDLLWGAAPLTKGLIKDPFHILSRRLQAAHKKGQNGNPQEATGQDSASAVLPFLDGLLHSPFPCACRHIDSWRWRAVGVTAFFGPFGDQHGAFQAQVDVGAHGGDGAVCTTRSHSRTCASELHELQQGTEGMEALEEGKRLRRDVKRIFTALLQDVLQFTGIHAPDFDPAAGELSQESTEGTLSLGPSGPTSNFESERPGPEGNSRLGDPDNAKGEAALCSSDTHPDIQGPPQQAASSIACFARQQRTSEDCPPRARYAARESRTSDPDPASEDCHSGSEGGKTRHEWRAFARRLVAAAAKKVVKARGACASGRCRCGAGSGAEPYGGSKAKCAWRSFIWSECRKLLHSYLAAASSHTTTLRLALPRLPSKKKRKKRQQTSEAPLSTEPLPPTARQDFLRRVMDAYLSSHWASTDSQTRTEAKFTCSPPAEKDVVNDSTDNDRGDQTPKEGETQDRGGEDDPGLWTPEEVLHWQLGCSMWCNSALRLLSAHHLAPLLQLHSWGDVTRGVDQDSGPEISLW</sequence>
<evidence type="ECO:0000256" key="7">
    <source>
        <dbReference type="ARBA" id="ARBA00049790"/>
    </source>
</evidence>